<dbReference type="eggNOG" id="ENOG5031GNI">
    <property type="taxonomic scope" value="Bacteria"/>
</dbReference>
<keyword evidence="1" id="KW-0732">Signal</keyword>
<sequence>MNVSLRQPVLLALALSGAPLASADYLWLERNAGQSAKSYFSELQPGEHLPVAQLQNPHVVLGEGKRAPMKAGVESFEIGNAPTGDLRVAAQRVDGSTLTIYQAREGRTETRAQNDLELVPTAPGGNTFALHWKGTVVPASQVNVYTSEQWSRSLKPAADGTVTLTTPFPARYVLEVSAQVNGGASFDGKRYDSVIHVATLSFEVRP</sequence>
<proteinExistence type="predicted"/>
<dbReference type="EMBL" id="NJBA01000004">
    <property type="protein sequence ID" value="OWP50481.1"/>
    <property type="molecule type" value="Genomic_DNA"/>
</dbReference>
<evidence type="ECO:0000313" key="3">
    <source>
        <dbReference type="Proteomes" id="UP000198145"/>
    </source>
</evidence>
<feature type="signal peptide" evidence="1">
    <location>
        <begin position="1"/>
        <end position="23"/>
    </location>
</feature>
<dbReference type="RefSeq" id="WP_088417874.1">
    <property type="nucleotide sequence ID" value="NZ_NJBA01000004.1"/>
</dbReference>
<evidence type="ECO:0008006" key="4">
    <source>
        <dbReference type="Google" id="ProtNLM"/>
    </source>
</evidence>
<name>A0A2D0AED1_PSENT</name>
<dbReference type="Proteomes" id="UP000198145">
    <property type="component" value="Unassembled WGS sequence"/>
</dbReference>
<reference evidence="2 3" key="1">
    <citation type="submission" date="2017-06" db="EMBL/GenBank/DDBJ databases">
        <title>Draft genome of Pseudomonas nitroreducens DF05.</title>
        <authorList>
            <person name="Iyer R."/>
        </authorList>
    </citation>
    <scope>NUCLEOTIDE SEQUENCE [LARGE SCALE GENOMIC DNA]</scope>
    <source>
        <strain evidence="2 3">DF05</strain>
    </source>
</reference>
<comment type="caution">
    <text evidence="2">The sequence shown here is derived from an EMBL/GenBank/DDBJ whole genome shotgun (WGS) entry which is preliminary data.</text>
</comment>
<organism evidence="2 3">
    <name type="scientific">Pseudomonas nitroreducens</name>
    <dbReference type="NCBI Taxonomy" id="46680"/>
    <lineage>
        <taxon>Bacteria</taxon>
        <taxon>Pseudomonadati</taxon>
        <taxon>Pseudomonadota</taxon>
        <taxon>Gammaproteobacteria</taxon>
        <taxon>Pseudomonadales</taxon>
        <taxon>Pseudomonadaceae</taxon>
        <taxon>Pseudomonas</taxon>
    </lineage>
</organism>
<evidence type="ECO:0000256" key="1">
    <source>
        <dbReference type="SAM" id="SignalP"/>
    </source>
</evidence>
<gene>
    <name evidence="2" type="ORF">CEG18_13110</name>
</gene>
<evidence type="ECO:0000313" key="2">
    <source>
        <dbReference type="EMBL" id="OWP50481.1"/>
    </source>
</evidence>
<dbReference type="STRING" id="46680.GCA_000807755_05247"/>
<accession>A0A2D0AED1</accession>
<feature type="chain" id="PRO_5013175029" description="DUF4198 domain-containing protein" evidence="1">
    <location>
        <begin position="24"/>
        <end position="206"/>
    </location>
</feature>
<protein>
    <recommendedName>
        <fullName evidence="4">DUF4198 domain-containing protein</fullName>
    </recommendedName>
</protein>
<dbReference type="AlphaFoldDB" id="A0A2D0AED1"/>